<dbReference type="EMBL" id="CACVAS010000105">
    <property type="protein sequence ID" value="CAA6818027.1"/>
    <property type="molecule type" value="Genomic_DNA"/>
</dbReference>
<dbReference type="Gene3D" id="3.30.420.10">
    <property type="entry name" value="Ribonuclease H-like superfamily/Ribonuclease H"/>
    <property type="match status" value="1"/>
</dbReference>
<sequence>MLASNILTYSDFLKDSKEPLEIRKAMVARFKDLKSITAVALEFNTTRKTVRKWVGRFKGHISSLKNHSKAPITPHLQIKDETRELIIKFRKERPSLGYCYVVSYLNQQGCTEIPSAATVYAIWKKNRLLKRHYKKSEKKKDCRAIKQKYLAFEKIQIDVKELTDIPNYLEQSLALKKKKDLNRKYGLPMYQYTARDLKTGALFVSLAHEHTRHNSSIFVDMLLTHLKRFDVVPRTIQTDNGTEFVNTRDALADTLFKQVVRRNGITRHKTIPPGAKTWQSEVETSHWIIEKELYDYVKAPNIGNLVKKMRAYQWGFNTLRKNGYRGDITPLESLRNEQNKNYATLHKKIMDFPSCILDKKFNQFIKAGYHVGLVTKNPLIKPYFSA</sequence>
<dbReference type="PROSITE" id="PS50994">
    <property type="entry name" value="INTEGRASE"/>
    <property type="match status" value="1"/>
</dbReference>
<dbReference type="SUPFAM" id="SSF46689">
    <property type="entry name" value="Homeodomain-like"/>
    <property type="match status" value="1"/>
</dbReference>
<organism evidence="2">
    <name type="scientific">uncultured Sulfurovum sp</name>
    <dbReference type="NCBI Taxonomy" id="269237"/>
    <lineage>
        <taxon>Bacteria</taxon>
        <taxon>Pseudomonadati</taxon>
        <taxon>Campylobacterota</taxon>
        <taxon>Epsilonproteobacteria</taxon>
        <taxon>Campylobacterales</taxon>
        <taxon>Sulfurovaceae</taxon>
        <taxon>Sulfurovum</taxon>
        <taxon>environmental samples</taxon>
    </lineage>
</organism>
<gene>
    <name evidence="2" type="ORF">HELGO_WM4639</name>
</gene>
<dbReference type="GO" id="GO:0003676">
    <property type="term" value="F:nucleic acid binding"/>
    <property type="evidence" value="ECO:0007669"/>
    <property type="project" value="InterPro"/>
</dbReference>
<evidence type="ECO:0000313" key="2">
    <source>
        <dbReference type="EMBL" id="CAA6818027.1"/>
    </source>
</evidence>
<protein>
    <submittedName>
        <fullName evidence="2">Membrane-bound lytic murein transglycosylase B</fullName>
    </submittedName>
</protein>
<proteinExistence type="predicted"/>
<dbReference type="InterPro" id="IPR001584">
    <property type="entry name" value="Integrase_cat-core"/>
</dbReference>
<accession>A0A6S6TIK8</accession>
<dbReference type="SUPFAM" id="SSF53098">
    <property type="entry name" value="Ribonuclease H-like"/>
    <property type="match status" value="1"/>
</dbReference>
<reference evidence="2" key="1">
    <citation type="submission" date="2020-01" db="EMBL/GenBank/DDBJ databases">
        <authorList>
            <person name="Meier V. D."/>
            <person name="Meier V D."/>
        </authorList>
    </citation>
    <scope>NUCLEOTIDE SEQUENCE</scope>
    <source>
        <strain evidence="2">HLG_WM_MAG_01</strain>
    </source>
</reference>
<evidence type="ECO:0000259" key="1">
    <source>
        <dbReference type="PROSITE" id="PS50994"/>
    </source>
</evidence>
<dbReference type="GO" id="GO:0015074">
    <property type="term" value="P:DNA integration"/>
    <property type="evidence" value="ECO:0007669"/>
    <property type="project" value="InterPro"/>
</dbReference>
<dbReference type="InterPro" id="IPR036397">
    <property type="entry name" value="RNaseH_sf"/>
</dbReference>
<feature type="domain" description="Integrase catalytic" evidence="1">
    <location>
        <begin position="162"/>
        <end position="338"/>
    </location>
</feature>
<dbReference type="InterPro" id="IPR009057">
    <property type="entry name" value="Homeodomain-like_sf"/>
</dbReference>
<dbReference type="AlphaFoldDB" id="A0A6S6TIK8"/>
<name>A0A6S6TIK8_9BACT</name>
<dbReference type="InterPro" id="IPR012337">
    <property type="entry name" value="RNaseH-like_sf"/>
</dbReference>